<dbReference type="Pfam" id="PF11984">
    <property type="entry name" value="DUF3485"/>
    <property type="match status" value="1"/>
</dbReference>
<dbReference type="NCBIfam" id="TIGR02914">
    <property type="entry name" value="EpsI_fam"/>
    <property type="match status" value="1"/>
</dbReference>
<dbReference type="InterPro" id="IPR014263">
    <property type="entry name" value="Methanolan_biosynth_EpsI"/>
</dbReference>
<dbReference type="InterPro" id="IPR026392">
    <property type="entry name" value="Exo/Archaeosortase_dom"/>
</dbReference>
<dbReference type="InterPro" id="IPR019127">
    <property type="entry name" value="Exosortase"/>
</dbReference>
<evidence type="ECO:0000256" key="8">
    <source>
        <dbReference type="SAM" id="Phobius"/>
    </source>
</evidence>
<keyword evidence="7 8" id="KW-0472">Membrane</keyword>
<keyword evidence="11" id="KW-1185">Reference proteome</keyword>
<feature type="transmembrane region" description="Helical" evidence="8">
    <location>
        <begin position="299"/>
        <end position="319"/>
    </location>
</feature>
<evidence type="ECO:0000256" key="7">
    <source>
        <dbReference type="ARBA" id="ARBA00023136"/>
    </source>
</evidence>
<keyword evidence="3" id="KW-0645">Protease</keyword>
<proteinExistence type="predicted"/>
<feature type="domain" description="Methanolan biosynthesis EpsI" evidence="9">
    <location>
        <begin position="309"/>
        <end position="514"/>
    </location>
</feature>
<protein>
    <submittedName>
        <fullName evidence="10">Exosortase A</fullName>
        <ecNumber evidence="10">3.4.22.-</ecNumber>
    </submittedName>
</protein>
<dbReference type="RefSeq" id="WP_341413073.1">
    <property type="nucleotide sequence ID" value="NZ_JBBUTH010000011.1"/>
</dbReference>
<dbReference type="EMBL" id="JBBUTH010000011">
    <property type="protein sequence ID" value="MEK8053332.1"/>
    <property type="molecule type" value="Genomic_DNA"/>
</dbReference>
<dbReference type="GO" id="GO:0016787">
    <property type="term" value="F:hydrolase activity"/>
    <property type="evidence" value="ECO:0007669"/>
    <property type="project" value="UniProtKB-KW"/>
</dbReference>
<dbReference type="NCBIfam" id="TIGR03109">
    <property type="entry name" value="exosort_XrtA"/>
    <property type="match status" value="1"/>
</dbReference>
<organism evidence="10 11">
    <name type="scientific">Pseudaquabacterium inlustre</name>
    <dbReference type="NCBI Taxonomy" id="2984192"/>
    <lineage>
        <taxon>Bacteria</taxon>
        <taxon>Pseudomonadati</taxon>
        <taxon>Pseudomonadota</taxon>
        <taxon>Betaproteobacteria</taxon>
        <taxon>Burkholderiales</taxon>
        <taxon>Sphaerotilaceae</taxon>
        <taxon>Pseudaquabacterium</taxon>
    </lineage>
</organism>
<feature type="transmembrane region" description="Helical" evidence="8">
    <location>
        <begin position="49"/>
        <end position="66"/>
    </location>
</feature>
<evidence type="ECO:0000313" key="11">
    <source>
        <dbReference type="Proteomes" id="UP001365405"/>
    </source>
</evidence>
<evidence type="ECO:0000256" key="2">
    <source>
        <dbReference type="ARBA" id="ARBA00022475"/>
    </source>
</evidence>
<dbReference type="InterPro" id="IPR017540">
    <property type="entry name" value="Exosortase-1"/>
</dbReference>
<feature type="transmembrane region" description="Helical" evidence="8">
    <location>
        <begin position="129"/>
        <end position="146"/>
    </location>
</feature>
<keyword evidence="2" id="KW-1003">Cell membrane</keyword>
<gene>
    <name evidence="10" type="primary">xrtA</name>
    <name evidence="10" type="ORF">AACH10_23955</name>
</gene>
<feature type="transmembrane region" description="Helical" evidence="8">
    <location>
        <begin position="78"/>
        <end position="96"/>
    </location>
</feature>
<evidence type="ECO:0000256" key="3">
    <source>
        <dbReference type="ARBA" id="ARBA00022670"/>
    </source>
</evidence>
<keyword evidence="5 10" id="KW-0378">Hydrolase</keyword>
<feature type="transmembrane region" description="Helical" evidence="8">
    <location>
        <begin position="257"/>
        <end position="278"/>
    </location>
</feature>
<feature type="transmembrane region" description="Helical" evidence="8">
    <location>
        <begin position="103"/>
        <end position="123"/>
    </location>
</feature>
<sequence>MNTDPTGMPRIPAAWRLPAVALVAYVLVVLLAYRDTATAMVAIWSRSETYTHAFVVPPIALWLIWRQRAALVKLQPKPQPWALLPMMLVAALWWVADRVAVNAGTHFALVGLLVLGVPALLGWTVTRRILFPLGFLFFSVPFGEFLTPIMMQYTADFTVAALRLTGIPVYREGQQFIIPTGHWSVVEACSGVRYLVASFMVGTLFAYLNYCSVWRRIVFMAVSLAVPVIANWLRAYMIVMLGHLSNNAIATGVDHIVYGWVFFGVVITLMFFVGARWAEPPRSETTEQVASSRPWETVPVGWVVAIGALATMAMGWPHVATRAPASAVRAAPVWQWPAAMSVNWSRQDIDAVRWRPSFRGASGEWAAAYRAGAANVTVDIFYYRDLSPDRKLVSSVNTLGEGHGADWNVVSRSVHQIDGPDVPARWGSADIAASAGMGASLTGGRARLKVRQIYWVGGHWTESDAHAKLWQAWAEIRRLPDDAAAVFISTPDAGDGAADRALDAFIVANFAQLQQLLLQARGH</sequence>
<evidence type="ECO:0000256" key="1">
    <source>
        <dbReference type="ARBA" id="ARBA00004651"/>
    </source>
</evidence>
<dbReference type="NCBIfam" id="TIGR02602">
    <property type="entry name" value="8TM_EpsH"/>
    <property type="match status" value="1"/>
</dbReference>
<evidence type="ECO:0000256" key="6">
    <source>
        <dbReference type="ARBA" id="ARBA00022989"/>
    </source>
</evidence>
<name>A0ABU9CRS6_9BURK</name>
<evidence type="ECO:0000313" key="10">
    <source>
        <dbReference type="EMBL" id="MEK8053332.1"/>
    </source>
</evidence>
<evidence type="ECO:0000256" key="5">
    <source>
        <dbReference type="ARBA" id="ARBA00022801"/>
    </source>
</evidence>
<dbReference type="InterPro" id="IPR013426">
    <property type="entry name" value="EpsH-like"/>
</dbReference>
<evidence type="ECO:0000259" key="9">
    <source>
        <dbReference type="Pfam" id="PF11984"/>
    </source>
</evidence>
<dbReference type="NCBIfam" id="TIGR04178">
    <property type="entry name" value="exo_archaeo"/>
    <property type="match status" value="1"/>
</dbReference>
<keyword evidence="6 8" id="KW-1133">Transmembrane helix</keyword>
<evidence type="ECO:0000256" key="4">
    <source>
        <dbReference type="ARBA" id="ARBA00022692"/>
    </source>
</evidence>
<feature type="transmembrane region" description="Helical" evidence="8">
    <location>
        <begin position="13"/>
        <end position="33"/>
    </location>
</feature>
<reference evidence="10 11" key="1">
    <citation type="submission" date="2024-04" db="EMBL/GenBank/DDBJ databases">
        <title>Novel species of the genus Ideonella isolated from streams.</title>
        <authorList>
            <person name="Lu H."/>
        </authorList>
    </citation>
    <scope>NUCLEOTIDE SEQUENCE [LARGE SCALE GENOMIC DNA]</scope>
    <source>
        <strain evidence="10 11">DXS22W</strain>
    </source>
</reference>
<dbReference type="EC" id="3.4.22.-" evidence="10"/>
<accession>A0ABU9CRS6</accession>
<keyword evidence="4 8" id="KW-0812">Transmembrane</keyword>
<dbReference type="Proteomes" id="UP001365405">
    <property type="component" value="Unassembled WGS sequence"/>
</dbReference>
<feature type="transmembrane region" description="Helical" evidence="8">
    <location>
        <begin position="191"/>
        <end position="210"/>
    </location>
</feature>
<feature type="transmembrane region" description="Helical" evidence="8">
    <location>
        <begin position="217"/>
        <end position="237"/>
    </location>
</feature>
<comment type="caution">
    <text evidence="10">The sequence shown here is derived from an EMBL/GenBank/DDBJ whole genome shotgun (WGS) entry which is preliminary data.</text>
</comment>
<comment type="subcellular location">
    <subcellularLocation>
        <location evidence="1">Cell membrane</location>
        <topology evidence="1">Multi-pass membrane protein</topology>
    </subcellularLocation>
</comment>
<dbReference type="Pfam" id="PF09721">
    <property type="entry name" value="Exosortase_EpsH"/>
    <property type="match status" value="1"/>
</dbReference>